<evidence type="ECO:0000313" key="5">
    <source>
        <dbReference type="Proteomes" id="UP000278807"/>
    </source>
</evidence>
<evidence type="ECO:0000313" key="6">
    <source>
        <dbReference type="WBParaSite" id="HNAJ_0001101801-mRNA-1"/>
    </source>
</evidence>
<dbReference type="AlphaFoldDB" id="A0A0R3TTI0"/>
<gene>
    <name evidence="4" type="ORF">HNAJ_LOCUS11012</name>
</gene>
<evidence type="ECO:0000256" key="2">
    <source>
        <dbReference type="ARBA" id="ARBA00022448"/>
    </source>
</evidence>
<organism evidence="6">
    <name type="scientific">Rodentolepis nana</name>
    <name type="common">Dwarf tapeworm</name>
    <name type="synonym">Hymenolepis nana</name>
    <dbReference type="NCBI Taxonomy" id="102285"/>
    <lineage>
        <taxon>Eukaryota</taxon>
        <taxon>Metazoa</taxon>
        <taxon>Spiralia</taxon>
        <taxon>Lophotrochozoa</taxon>
        <taxon>Platyhelminthes</taxon>
        <taxon>Cestoda</taxon>
        <taxon>Eucestoda</taxon>
        <taxon>Cyclophyllidea</taxon>
        <taxon>Hymenolepididae</taxon>
        <taxon>Rodentolepis</taxon>
    </lineage>
</organism>
<name>A0A0R3TTI0_RODNA</name>
<reference evidence="6" key="1">
    <citation type="submission" date="2017-02" db="UniProtKB">
        <authorList>
            <consortium name="WormBaseParasite"/>
        </authorList>
    </citation>
    <scope>IDENTIFICATION</scope>
</reference>
<comment type="similarity">
    <text evidence="1">Belongs to the VPS13 family.</text>
</comment>
<dbReference type="PANTHER" id="PTHR16166:SF93">
    <property type="entry name" value="INTERMEMBRANE LIPID TRANSFER PROTEIN VPS13"/>
    <property type="match status" value="1"/>
</dbReference>
<protein>
    <submittedName>
        <fullName evidence="6">Chorein_N domain-containing protein</fullName>
    </submittedName>
</protein>
<proteinExistence type="inferred from homology"/>
<keyword evidence="2" id="KW-0813">Transport</keyword>
<dbReference type="InterPro" id="IPR026854">
    <property type="entry name" value="VPS13_N"/>
</dbReference>
<feature type="domain" description="Chorein N-terminal" evidence="3">
    <location>
        <begin position="2"/>
        <end position="411"/>
    </location>
</feature>
<keyword evidence="5" id="KW-1185">Reference proteome</keyword>
<dbReference type="GO" id="GO:0045053">
    <property type="term" value="P:protein retention in Golgi apparatus"/>
    <property type="evidence" value="ECO:0007669"/>
    <property type="project" value="TreeGrafter"/>
</dbReference>
<evidence type="ECO:0000256" key="1">
    <source>
        <dbReference type="ARBA" id="ARBA00006545"/>
    </source>
</evidence>
<dbReference type="OrthoDB" id="428159at2759"/>
<dbReference type="Pfam" id="PF12624">
    <property type="entry name" value="VPS13_N"/>
    <property type="match status" value="1"/>
</dbReference>
<evidence type="ECO:0000259" key="3">
    <source>
        <dbReference type="Pfam" id="PF12624"/>
    </source>
</evidence>
<sequence length="414" mass="48099">MVFETLVADLLNRYLGSYLETLSASQLSLGLLSGNVSLENVDVRATAFDDFQIPIRVIQGHIRKLKLKIPYKNLYTEPVVAELEGLYILAVPRAAAVYDENKERQYRREAKRRTLQSIDELRQVKQLQEKESSDTFLEKLASQIIKNVQVIIENIHIRYEDQTTIRGMRFSAGITLNRLAFQTCDSFGQPVILANDSSKEFFKLAELDSLAIYWNHNSAIYGNLPTGPLRNVMSSSIASFDKTKTGMDYIIRPISFNSLLHVHMQPEKAQFKIPQVGIDIKFEEIEVDLQHNQYVDILLLLDSVDRLILQNKFLKYKSVVDSKKYSKTSTSRWMFAYNAVLEEIVRRRTRVWSWEHIKEHRQMIKDYTNLWTKKLLNETLTPQELEMIDTLEDELDVMNLTLTRQRAEIQVNLS</sequence>
<accession>A0A0R3TTI0</accession>
<dbReference type="EMBL" id="UZAE01013330">
    <property type="protein sequence ID" value="VDO09314.1"/>
    <property type="molecule type" value="Genomic_DNA"/>
</dbReference>
<reference evidence="4 5" key="2">
    <citation type="submission" date="2018-11" db="EMBL/GenBank/DDBJ databases">
        <authorList>
            <consortium name="Pathogen Informatics"/>
        </authorList>
    </citation>
    <scope>NUCLEOTIDE SEQUENCE [LARGE SCALE GENOMIC DNA]</scope>
</reference>
<dbReference type="Proteomes" id="UP000278807">
    <property type="component" value="Unassembled WGS sequence"/>
</dbReference>
<dbReference type="InterPro" id="IPR026847">
    <property type="entry name" value="VPS13"/>
</dbReference>
<dbReference type="STRING" id="102285.A0A0R3TTI0"/>
<dbReference type="GO" id="GO:0006623">
    <property type="term" value="P:protein targeting to vacuole"/>
    <property type="evidence" value="ECO:0007669"/>
    <property type="project" value="TreeGrafter"/>
</dbReference>
<evidence type="ECO:0000313" key="4">
    <source>
        <dbReference type="EMBL" id="VDO09314.1"/>
    </source>
</evidence>
<dbReference type="WBParaSite" id="HNAJ_0001101801-mRNA-1">
    <property type="protein sequence ID" value="HNAJ_0001101801-mRNA-1"/>
    <property type="gene ID" value="HNAJ_0001101801"/>
</dbReference>
<dbReference type="PANTHER" id="PTHR16166">
    <property type="entry name" value="VACUOLAR PROTEIN SORTING-ASSOCIATED PROTEIN VPS13"/>
    <property type="match status" value="1"/>
</dbReference>